<comment type="caution">
    <text evidence="1">The sequence shown here is derived from an EMBL/GenBank/DDBJ whole genome shotgun (WGS) entry which is preliminary data.</text>
</comment>
<proteinExistence type="predicted"/>
<keyword evidence="2" id="KW-1185">Reference proteome</keyword>
<gene>
    <name evidence="1" type="ORF">DS843_22515</name>
</gene>
<sequence length="71" mass="7817">MRIKPESRVRPDLLQGVRSLSSMAALARGTVIETSLLLSATGTEDHQLFGLVNAPFQEEFILKADYKQSIA</sequence>
<evidence type="ECO:0000313" key="1">
    <source>
        <dbReference type="EMBL" id="KAA0677616.1"/>
    </source>
</evidence>
<protein>
    <submittedName>
        <fullName evidence="1">Uncharacterized protein</fullName>
    </submittedName>
</protein>
<dbReference type="EMBL" id="QOKW01000022">
    <property type="protein sequence ID" value="KAA0677616.1"/>
    <property type="molecule type" value="Genomic_DNA"/>
</dbReference>
<evidence type="ECO:0000313" key="2">
    <source>
        <dbReference type="Proteomes" id="UP000480854"/>
    </source>
</evidence>
<reference evidence="1 2" key="1">
    <citation type="submission" date="2018-07" db="EMBL/GenBank/DDBJ databases">
        <title>Genome sequence of Azospirillum sp. ATCC 49961.</title>
        <authorList>
            <person name="Sant'Anna F.H."/>
            <person name="Baldani J.I."/>
            <person name="Zilli J.E."/>
            <person name="Reis V.M."/>
            <person name="Hartmann A."/>
            <person name="Cruz L."/>
            <person name="de Souza E.M."/>
            <person name="de Oliveira Pedrosa F."/>
            <person name="Passaglia L.M.P."/>
        </authorList>
    </citation>
    <scope>NUCLEOTIDE SEQUENCE [LARGE SCALE GENOMIC DNA]</scope>
    <source>
        <strain evidence="1 2">ATCC 49961</strain>
    </source>
</reference>
<accession>A0A9W7NGQ8</accession>
<dbReference type="AlphaFoldDB" id="A0A9W7NGQ8"/>
<dbReference type="Proteomes" id="UP000480854">
    <property type="component" value="Unassembled WGS sequence"/>
</dbReference>
<organism evidence="1 2">
    <name type="scientific">Roseomonas genomospecies 6</name>
    <dbReference type="NCBI Taxonomy" id="214106"/>
    <lineage>
        <taxon>Bacteria</taxon>
        <taxon>Pseudomonadati</taxon>
        <taxon>Pseudomonadota</taxon>
        <taxon>Alphaproteobacteria</taxon>
        <taxon>Acetobacterales</taxon>
        <taxon>Roseomonadaceae</taxon>
        <taxon>Roseomonas</taxon>
    </lineage>
</organism>
<name>A0A9W7NGQ8_9PROT</name>